<keyword evidence="1" id="KW-0233">DNA recombination</keyword>
<dbReference type="AlphaFoldDB" id="A0A323UF53"/>
<dbReference type="OrthoDB" id="9784724at2"/>
<evidence type="ECO:0000313" key="4">
    <source>
        <dbReference type="Proteomes" id="UP000248134"/>
    </source>
</evidence>
<dbReference type="RefSeq" id="WP_110786859.1">
    <property type="nucleotide sequence ID" value="NZ_QKQS01000023.1"/>
</dbReference>
<dbReference type="Gene3D" id="1.10.443.10">
    <property type="entry name" value="Intergrase catalytic core"/>
    <property type="match status" value="1"/>
</dbReference>
<dbReference type="Proteomes" id="UP000248134">
    <property type="component" value="Unassembled WGS sequence"/>
</dbReference>
<proteinExistence type="predicted"/>
<evidence type="ECO:0000313" key="3">
    <source>
        <dbReference type="EMBL" id="PZA10763.1"/>
    </source>
</evidence>
<dbReference type="GO" id="GO:0003677">
    <property type="term" value="F:DNA binding"/>
    <property type="evidence" value="ECO:0007669"/>
    <property type="project" value="InterPro"/>
</dbReference>
<dbReference type="GO" id="GO:0015074">
    <property type="term" value="P:DNA integration"/>
    <property type="evidence" value="ECO:0007669"/>
    <property type="project" value="InterPro"/>
</dbReference>
<dbReference type="InterPro" id="IPR011010">
    <property type="entry name" value="DNA_brk_join_enz"/>
</dbReference>
<dbReference type="GO" id="GO:0006310">
    <property type="term" value="P:DNA recombination"/>
    <property type="evidence" value="ECO:0007669"/>
    <property type="project" value="UniProtKB-KW"/>
</dbReference>
<dbReference type="InterPro" id="IPR046668">
    <property type="entry name" value="DUF6538"/>
</dbReference>
<evidence type="ECO:0000256" key="1">
    <source>
        <dbReference type="ARBA" id="ARBA00023172"/>
    </source>
</evidence>
<feature type="domain" description="DUF6538" evidence="2">
    <location>
        <begin position="15"/>
        <end position="68"/>
    </location>
</feature>
<reference evidence="3 4" key="1">
    <citation type="submission" date="2018-06" db="EMBL/GenBank/DDBJ databases">
        <title>Draft Whole-Genome Sequence of the purple photosynthetic bacterium Rhodospeudomonas palustris XCP.</title>
        <authorList>
            <person name="Rayyan A."/>
            <person name="Meyer T.E."/>
            <person name="Kyndt J.A."/>
        </authorList>
    </citation>
    <scope>NUCLEOTIDE SEQUENCE [LARGE SCALE GENOMIC DNA]</scope>
    <source>
        <strain evidence="3 4">XCP</strain>
    </source>
</reference>
<organism evidence="3 4">
    <name type="scientific">Rhodopseudomonas palustris</name>
    <dbReference type="NCBI Taxonomy" id="1076"/>
    <lineage>
        <taxon>Bacteria</taxon>
        <taxon>Pseudomonadati</taxon>
        <taxon>Pseudomonadota</taxon>
        <taxon>Alphaproteobacteria</taxon>
        <taxon>Hyphomicrobiales</taxon>
        <taxon>Nitrobacteraceae</taxon>
        <taxon>Rhodopseudomonas</taxon>
    </lineage>
</organism>
<comment type="caution">
    <text evidence="3">The sequence shown here is derived from an EMBL/GenBank/DDBJ whole genome shotgun (WGS) entry which is preliminary data.</text>
</comment>
<dbReference type="InterPro" id="IPR013762">
    <property type="entry name" value="Integrase-like_cat_sf"/>
</dbReference>
<dbReference type="EMBL" id="QKQS01000023">
    <property type="protein sequence ID" value="PZA10763.1"/>
    <property type="molecule type" value="Genomic_DNA"/>
</dbReference>
<evidence type="ECO:0000259" key="2">
    <source>
        <dbReference type="Pfam" id="PF20172"/>
    </source>
</evidence>
<sequence>MPVIKMPTPIKRPTSDFYWIRKKVPEKIRHLVGKTEVWASLQTKDQRQAFIRIGAVNAAIEADWTRLRADAARAPAAEEAVAPPPLKLTHQDLHAIRGELHSRIRNAHMQEPPTGFGLVRIVAADEESLHLDAIELLEKGGYDVSPENVERLKPLLEKARGDAVKDLQHARLGEYDQIADLTKIPSRTTPALDLIRAFEEFAAKGGLKGGKFGPTAKRWRPKISAFCNFIGHRDLKRMTTADGYKWVDHLVEKGFARKSIRDVWIAALSATAGFMVERRKLDLNAFRGIRVREDDGAVAQREKLNSEPPRKGFNPEEAELVLRGTLSTPSHLISAEMRAARRWLPWLCAYSGARVNELTSLYPEDIKKGPKNIWTLAIKPSLEKTNQWRVVPIHRASSTTSINDAS</sequence>
<dbReference type="SUPFAM" id="SSF56349">
    <property type="entry name" value="DNA breaking-rejoining enzymes"/>
    <property type="match status" value="1"/>
</dbReference>
<name>A0A323UF53_RHOPL</name>
<gene>
    <name evidence="3" type="ORF">DNX69_15560</name>
</gene>
<protein>
    <recommendedName>
        <fullName evidence="2">DUF6538 domain-containing protein</fullName>
    </recommendedName>
</protein>
<accession>A0A323UF53</accession>
<dbReference type="Pfam" id="PF20172">
    <property type="entry name" value="DUF6538"/>
    <property type="match status" value="1"/>
</dbReference>